<gene>
    <name evidence="1" type="ORF">L207DRAFT_213988</name>
</gene>
<sequence>MKMIGAWVKEDVLSGLHGWSAAVLTRGLGMSPEEVEALLTEVRSDINSNWLHAYIPMFMAESLWKVLLKSLPVTE</sequence>
<evidence type="ECO:0000313" key="2">
    <source>
        <dbReference type="Proteomes" id="UP000235786"/>
    </source>
</evidence>
<dbReference type="EMBL" id="KZ613939">
    <property type="protein sequence ID" value="PMD46468.1"/>
    <property type="molecule type" value="Genomic_DNA"/>
</dbReference>
<proteinExistence type="predicted"/>
<organism evidence="1 2">
    <name type="scientific">Hyaloscypha variabilis (strain UAMH 11265 / GT02V1 / F)</name>
    <name type="common">Meliniomyces variabilis</name>
    <dbReference type="NCBI Taxonomy" id="1149755"/>
    <lineage>
        <taxon>Eukaryota</taxon>
        <taxon>Fungi</taxon>
        <taxon>Dikarya</taxon>
        <taxon>Ascomycota</taxon>
        <taxon>Pezizomycotina</taxon>
        <taxon>Leotiomycetes</taxon>
        <taxon>Helotiales</taxon>
        <taxon>Hyaloscyphaceae</taxon>
        <taxon>Hyaloscypha</taxon>
        <taxon>Hyaloscypha variabilis</taxon>
    </lineage>
</organism>
<dbReference type="OrthoDB" id="2013972at2759"/>
<name>A0A2J6S6T3_HYAVF</name>
<keyword evidence="2" id="KW-1185">Reference proteome</keyword>
<evidence type="ECO:0000313" key="1">
    <source>
        <dbReference type="EMBL" id="PMD46468.1"/>
    </source>
</evidence>
<dbReference type="AlphaFoldDB" id="A0A2J6S6T3"/>
<protein>
    <submittedName>
        <fullName evidence="1">Uncharacterized protein</fullName>
    </submittedName>
</protein>
<reference evidence="1 2" key="1">
    <citation type="submission" date="2016-04" db="EMBL/GenBank/DDBJ databases">
        <title>A degradative enzymes factory behind the ericoid mycorrhizal symbiosis.</title>
        <authorList>
            <consortium name="DOE Joint Genome Institute"/>
            <person name="Martino E."/>
            <person name="Morin E."/>
            <person name="Grelet G."/>
            <person name="Kuo A."/>
            <person name="Kohler A."/>
            <person name="Daghino S."/>
            <person name="Barry K."/>
            <person name="Choi C."/>
            <person name="Cichocki N."/>
            <person name="Clum A."/>
            <person name="Copeland A."/>
            <person name="Hainaut M."/>
            <person name="Haridas S."/>
            <person name="Labutti K."/>
            <person name="Lindquist E."/>
            <person name="Lipzen A."/>
            <person name="Khouja H.-R."/>
            <person name="Murat C."/>
            <person name="Ohm R."/>
            <person name="Olson A."/>
            <person name="Spatafora J."/>
            <person name="Veneault-Fourrey C."/>
            <person name="Henrissat B."/>
            <person name="Grigoriev I."/>
            <person name="Martin F."/>
            <person name="Perotto S."/>
        </authorList>
    </citation>
    <scope>NUCLEOTIDE SEQUENCE [LARGE SCALE GENOMIC DNA]</scope>
    <source>
        <strain evidence="1 2">F</strain>
    </source>
</reference>
<accession>A0A2J6S6T3</accession>
<dbReference type="Proteomes" id="UP000235786">
    <property type="component" value="Unassembled WGS sequence"/>
</dbReference>